<organism evidence="1 2">
    <name type="scientific">Parabacteroides distasonis</name>
    <dbReference type="NCBI Taxonomy" id="823"/>
    <lineage>
        <taxon>Bacteria</taxon>
        <taxon>Pseudomonadati</taxon>
        <taxon>Bacteroidota</taxon>
        <taxon>Bacteroidia</taxon>
        <taxon>Bacteroidales</taxon>
        <taxon>Tannerellaceae</taxon>
        <taxon>Parabacteroides</taxon>
    </lineage>
</organism>
<dbReference type="AlphaFoldDB" id="A0A3R6F5W8"/>
<accession>A0A3R6F5W8</accession>
<dbReference type="Pfam" id="PF09970">
    <property type="entry name" value="DUF2204"/>
    <property type="match status" value="1"/>
</dbReference>
<evidence type="ECO:0000313" key="1">
    <source>
        <dbReference type="EMBL" id="RHD75667.1"/>
    </source>
</evidence>
<dbReference type="RefSeq" id="WP_008779328.1">
    <property type="nucleotide sequence ID" value="NZ_CP103148.1"/>
</dbReference>
<comment type="caution">
    <text evidence="1">The sequence shown here is derived from an EMBL/GenBank/DDBJ whole genome shotgun (WGS) entry which is preliminary data.</text>
</comment>
<dbReference type="Proteomes" id="UP000284660">
    <property type="component" value="Unassembled WGS sequence"/>
</dbReference>
<sequence>MKDSIEEIVVKSGDKEIKINDVSVLKIGSFTITPEMIEELKSMSQYKYSCDINDMMDYLILNSFENDEEAKEILDKIRTMFCIRDFLRYIEKGNAA</sequence>
<dbReference type="InterPro" id="IPR018700">
    <property type="entry name" value="DUF2204"/>
</dbReference>
<gene>
    <name evidence="1" type="ORF">DW782_08365</name>
</gene>
<proteinExistence type="predicted"/>
<protein>
    <recommendedName>
        <fullName evidence="3">Phage protein</fullName>
    </recommendedName>
</protein>
<evidence type="ECO:0008006" key="3">
    <source>
        <dbReference type="Google" id="ProtNLM"/>
    </source>
</evidence>
<evidence type="ECO:0000313" key="2">
    <source>
        <dbReference type="Proteomes" id="UP000284660"/>
    </source>
</evidence>
<dbReference type="EMBL" id="QSJN01000004">
    <property type="protein sequence ID" value="RHD75667.1"/>
    <property type="molecule type" value="Genomic_DNA"/>
</dbReference>
<reference evidence="1 2" key="1">
    <citation type="submission" date="2018-08" db="EMBL/GenBank/DDBJ databases">
        <title>A genome reference for cultivated species of the human gut microbiota.</title>
        <authorList>
            <person name="Zou Y."/>
            <person name="Xue W."/>
            <person name="Luo G."/>
        </authorList>
    </citation>
    <scope>NUCLEOTIDE SEQUENCE [LARGE SCALE GENOMIC DNA]</scope>
    <source>
        <strain evidence="1 2">AM30-4</strain>
    </source>
</reference>
<name>A0A3R6F5W8_PARDI</name>